<proteinExistence type="predicted"/>
<protein>
    <submittedName>
        <fullName evidence="1">Uncharacterized protein</fullName>
    </submittedName>
</protein>
<sequence>MSRNKYKEKAMSAVSKLRANIKGKFYEMADIPSVSVRQLSEFIQQHPDTQITKKELLGNTYTFYRLNANDDFLYMETINERILQLDGFSHGKRFVSYRSYRDSHNLNTPMRIT</sequence>
<gene>
    <name evidence="1" type="ORF">AF332_13515</name>
</gene>
<dbReference type="OrthoDB" id="2970246at2"/>
<dbReference type="EMBL" id="LGUF01000007">
    <property type="protein sequence ID" value="KON87749.1"/>
    <property type="molecule type" value="Genomic_DNA"/>
</dbReference>
<comment type="caution">
    <text evidence="1">The sequence shown here is derived from an EMBL/GenBank/DDBJ whole genome shotgun (WGS) entry which is preliminary data.</text>
</comment>
<evidence type="ECO:0000313" key="2">
    <source>
        <dbReference type="Proteomes" id="UP000037109"/>
    </source>
</evidence>
<dbReference type="AlphaFoldDB" id="A0A0M0GD24"/>
<dbReference type="Proteomes" id="UP000037109">
    <property type="component" value="Unassembled WGS sequence"/>
</dbReference>
<dbReference type="PATRIC" id="fig|1459.3.peg.2918"/>
<reference evidence="2" key="1">
    <citation type="submission" date="2015-07" db="EMBL/GenBank/DDBJ databases">
        <title>Fjat-10036 dsm4.</title>
        <authorList>
            <person name="Liu B."/>
            <person name="Wang J."/>
            <person name="Zhu Y."/>
            <person name="Liu G."/>
            <person name="Chen Q."/>
            <person name="Chen Z."/>
            <person name="Lan J."/>
            <person name="Che J."/>
            <person name="Ge C."/>
            <person name="Shi H."/>
            <person name="Pan Z."/>
            <person name="Liu X."/>
        </authorList>
    </citation>
    <scope>NUCLEOTIDE SEQUENCE [LARGE SCALE GENOMIC DNA]</scope>
    <source>
        <strain evidence="2">DSM 4</strain>
    </source>
</reference>
<keyword evidence="2" id="KW-1185">Reference proteome</keyword>
<organism evidence="1 2">
    <name type="scientific">Sporosarcina globispora</name>
    <name type="common">Bacillus globisporus</name>
    <dbReference type="NCBI Taxonomy" id="1459"/>
    <lineage>
        <taxon>Bacteria</taxon>
        <taxon>Bacillati</taxon>
        <taxon>Bacillota</taxon>
        <taxon>Bacilli</taxon>
        <taxon>Bacillales</taxon>
        <taxon>Caryophanaceae</taxon>
        <taxon>Sporosarcina</taxon>
    </lineage>
</organism>
<dbReference type="STRING" id="1459.AF332_13515"/>
<evidence type="ECO:0000313" key="1">
    <source>
        <dbReference type="EMBL" id="KON87749.1"/>
    </source>
</evidence>
<accession>A0A0M0GD24</accession>
<dbReference type="RefSeq" id="WP_053435103.1">
    <property type="nucleotide sequence ID" value="NZ_LGUF01000007.1"/>
</dbReference>
<name>A0A0M0GD24_SPOGL</name>